<evidence type="ECO:0000313" key="1">
    <source>
        <dbReference type="EMBL" id="PQA58937.1"/>
    </source>
</evidence>
<protein>
    <submittedName>
        <fullName evidence="1">Uncharacterized protein</fullName>
    </submittedName>
</protein>
<gene>
    <name evidence="1" type="ORF">C5O19_04565</name>
</gene>
<evidence type="ECO:0000313" key="2">
    <source>
        <dbReference type="Proteomes" id="UP000239590"/>
    </source>
</evidence>
<name>A0A2S7IMI6_9BACT</name>
<sequence length="339" mass="39816">MQENNQSLAIHQEEDEQWKQSIAARVFLNHFFGIHYHIRHTEENSKLADLDRFRNYAPRMNEASLDMTKRMLLNAWNTEYALRNTASMGDDSFLSNALHWTFPQAYYCVWYSLRAFLATQGVMTNDEMNIRRRTSRLVANSYYPRYLSFYADGPLDHYHVHRLPRGHRKPGLLLADTPFEAQAQVGQFLRTTRTLQLRSLRQKLQTNPAIALRSERTGKILEKFSQQNWQELSDRIGLTTFLDLFSRLRISSTNREIERFVNIDLDFKLFNVCLLDIVDHINAVHEAYVVKAMGVAAYREFLASLPEYLQNSFVQRRFTERIRPEIDTRLFPLTGQIAA</sequence>
<accession>A0A2S7IMI6</accession>
<dbReference type="Proteomes" id="UP000239590">
    <property type="component" value="Unassembled WGS sequence"/>
</dbReference>
<proteinExistence type="predicted"/>
<reference evidence="2" key="1">
    <citation type="submission" date="2018-02" db="EMBL/GenBank/DDBJ databases">
        <title>Genome sequencing of Solimonas sp. HR-BB.</title>
        <authorList>
            <person name="Lee Y."/>
            <person name="Jeon C.O."/>
        </authorList>
    </citation>
    <scope>NUCLEOTIDE SEQUENCE [LARGE SCALE GENOMIC DNA]</scope>
    <source>
        <strain evidence="2">HR-U</strain>
    </source>
</reference>
<comment type="caution">
    <text evidence="1">The sequence shown here is derived from an EMBL/GenBank/DDBJ whole genome shotgun (WGS) entry which is preliminary data.</text>
</comment>
<dbReference type="EMBL" id="PTRA01000001">
    <property type="protein sequence ID" value="PQA58937.1"/>
    <property type="molecule type" value="Genomic_DNA"/>
</dbReference>
<organism evidence="1 2">
    <name type="scientific">Siphonobacter curvatus</name>
    <dbReference type="NCBI Taxonomy" id="2094562"/>
    <lineage>
        <taxon>Bacteria</taxon>
        <taxon>Pseudomonadati</taxon>
        <taxon>Bacteroidota</taxon>
        <taxon>Cytophagia</taxon>
        <taxon>Cytophagales</taxon>
        <taxon>Cytophagaceae</taxon>
        <taxon>Siphonobacter</taxon>
    </lineage>
</organism>
<dbReference type="OrthoDB" id="930027at2"/>
<dbReference type="RefSeq" id="WP_104710103.1">
    <property type="nucleotide sequence ID" value="NZ_PTRA01000001.1"/>
</dbReference>
<dbReference type="AlphaFoldDB" id="A0A2S7IMI6"/>
<keyword evidence="2" id="KW-1185">Reference proteome</keyword>